<protein>
    <submittedName>
        <fullName evidence="1">Uncharacterized protein</fullName>
    </submittedName>
</protein>
<comment type="caution">
    <text evidence="1">The sequence shown here is derived from an EMBL/GenBank/DDBJ whole genome shotgun (WGS) entry which is preliminary data.</text>
</comment>
<sequence length="302" mass="33384">MMGLAASHLTLYGRAECAPHALAHRVKAIKALNDALSRPCASRAEGDARFATIMALTFQASCMPEGMTEFLAMIRGCHVIARTAMGGHGEGKDRGVQFEESLFSSFVEEGGYYDNVWSLSEPSRLVLQRENVGLLMEEAVASLRALAPLCGSRLEVEFLVSLERVAKMVKASAVQAFADLSDQYGMLSRAANPDFAAFTDPDNHATQLILIHFNLIEFHIGHLALGGAARNRFAFRRRTCLAWTDRLCRTLPERYRRPYLDWPIKYCTGMAEWLPRLPDELYPAARGLDGSVGAGRRQLTSS</sequence>
<reference evidence="1" key="1">
    <citation type="submission" date="2023-06" db="EMBL/GenBank/DDBJ databases">
        <title>Genome-scale phylogeny and comparative genomics of the fungal order Sordariales.</title>
        <authorList>
            <consortium name="Lawrence Berkeley National Laboratory"/>
            <person name="Hensen N."/>
            <person name="Bonometti L."/>
            <person name="Westerberg I."/>
            <person name="Brannstrom I.O."/>
            <person name="Guillou S."/>
            <person name="Cros-Aarteil S."/>
            <person name="Calhoun S."/>
            <person name="Haridas S."/>
            <person name="Kuo A."/>
            <person name="Mondo S."/>
            <person name="Pangilinan J."/>
            <person name="Riley R."/>
            <person name="LaButti K."/>
            <person name="Andreopoulos B."/>
            <person name="Lipzen A."/>
            <person name="Chen C."/>
            <person name="Yanf M."/>
            <person name="Daum C."/>
            <person name="Ng V."/>
            <person name="Clum A."/>
            <person name="Steindorff A."/>
            <person name="Ohm R."/>
            <person name="Martin F."/>
            <person name="Silar P."/>
            <person name="Natvig D."/>
            <person name="Lalanne C."/>
            <person name="Gautier V."/>
            <person name="Ament-velasquez S.L."/>
            <person name="Kruys A."/>
            <person name="Hutchinson M.I."/>
            <person name="Powell A.J."/>
            <person name="Barry K."/>
            <person name="Miller A.N."/>
            <person name="Grigoriev I.V."/>
            <person name="Debuchy R."/>
            <person name="Gladieux P."/>
            <person name="Thoren M.H."/>
            <person name="Johannesson H."/>
        </authorList>
    </citation>
    <scope>NUCLEOTIDE SEQUENCE</scope>
    <source>
        <strain evidence="1">SMH3391-2</strain>
    </source>
</reference>
<evidence type="ECO:0000313" key="1">
    <source>
        <dbReference type="EMBL" id="KAK0629059.1"/>
    </source>
</evidence>
<accession>A0AA40C914</accession>
<dbReference type="AlphaFoldDB" id="A0AA40C914"/>
<proteinExistence type="predicted"/>
<dbReference type="EMBL" id="JAULSR010000002">
    <property type="protein sequence ID" value="KAK0629059.1"/>
    <property type="molecule type" value="Genomic_DNA"/>
</dbReference>
<dbReference type="Proteomes" id="UP001174934">
    <property type="component" value="Unassembled WGS sequence"/>
</dbReference>
<organism evidence="1 2">
    <name type="scientific">Bombardia bombarda</name>
    <dbReference type="NCBI Taxonomy" id="252184"/>
    <lineage>
        <taxon>Eukaryota</taxon>
        <taxon>Fungi</taxon>
        <taxon>Dikarya</taxon>
        <taxon>Ascomycota</taxon>
        <taxon>Pezizomycotina</taxon>
        <taxon>Sordariomycetes</taxon>
        <taxon>Sordariomycetidae</taxon>
        <taxon>Sordariales</taxon>
        <taxon>Lasiosphaeriaceae</taxon>
        <taxon>Bombardia</taxon>
    </lineage>
</organism>
<evidence type="ECO:0000313" key="2">
    <source>
        <dbReference type="Proteomes" id="UP001174934"/>
    </source>
</evidence>
<keyword evidence="2" id="KW-1185">Reference proteome</keyword>
<name>A0AA40C914_9PEZI</name>
<gene>
    <name evidence="1" type="ORF">B0T17DRAFT_486797</name>
</gene>